<feature type="transmembrane region" description="Helical" evidence="1">
    <location>
        <begin position="6"/>
        <end position="22"/>
    </location>
</feature>
<keyword evidence="1" id="KW-0472">Membrane</keyword>
<feature type="transmembrane region" description="Helical" evidence="1">
    <location>
        <begin position="29"/>
        <end position="49"/>
    </location>
</feature>
<proteinExistence type="predicted"/>
<name>A0A3N5C1K1_9BACI</name>
<evidence type="ECO:0000256" key="1">
    <source>
        <dbReference type="SAM" id="Phobius"/>
    </source>
</evidence>
<keyword evidence="3" id="KW-1185">Reference proteome</keyword>
<dbReference type="OrthoDB" id="2967728at2"/>
<gene>
    <name evidence="2" type="ORF">EDC24_1759</name>
</gene>
<keyword evidence="1" id="KW-1133">Transmembrane helix</keyword>
<feature type="transmembrane region" description="Helical" evidence="1">
    <location>
        <begin position="61"/>
        <end position="80"/>
    </location>
</feature>
<dbReference type="EMBL" id="RKRF01000009">
    <property type="protein sequence ID" value="RPF53262.1"/>
    <property type="molecule type" value="Genomic_DNA"/>
</dbReference>
<comment type="caution">
    <text evidence="2">The sequence shown here is derived from an EMBL/GenBank/DDBJ whole genome shotgun (WGS) entry which is preliminary data.</text>
</comment>
<accession>A0A3N5C1K1</accession>
<reference evidence="2 3" key="1">
    <citation type="submission" date="2018-11" db="EMBL/GenBank/DDBJ databases">
        <title>Genomic Encyclopedia of Type Strains, Phase IV (KMG-IV): sequencing the most valuable type-strain genomes for metagenomic binning, comparative biology and taxonomic classification.</title>
        <authorList>
            <person name="Goeker M."/>
        </authorList>
    </citation>
    <scope>NUCLEOTIDE SEQUENCE [LARGE SCALE GENOMIC DNA]</scope>
    <source>
        <strain evidence="2 3">DSM 18090</strain>
    </source>
</reference>
<evidence type="ECO:0000313" key="2">
    <source>
        <dbReference type="EMBL" id="RPF53262.1"/>
    </source>
</evidence>
<organism evidence="2 3">
    <name type="scientific">Aquisalibacillus elongatus</name>
    <dbReference type="NCBI Taxonomy" id="485577"/>
    <lineage>
        <taxon>Bacteria</taxon>
        <taxon>Bacillati</taxon>
        <taxon>Bacillota</taxon>
        <taxon>Bacilli</taxon>
        <taxon>Bacillales</taxon>
        <taxon>Bacillaceae</taxon>
        <taxon>Aquisalibacillus</taxon>
    </lineage>
</organism>
<protein>
    <submittedName>
        <fullName evidence="2">Uncharacterized protein</fullName>
    </submittedName>
</protein>
<dbReference type="Proteomes" id="UP000276443">
    <property type="component" value="Unassembled WGS sequence"/>
</dbReference>
<keyword evidence="1" id="KW-0812">Transmembrane</keyword>
<dbReference type="AlphaFoldDB" id="A0A3N5C1K1"/>
<evidence type="ECO:0000313" key="3">
    <source>
        <dbReference type="Proteomes" id="UP000276443"/>
    </source>
</evidence>
<sequence length="96" mass="10884">MGITLMFMILASVAPYLFYQINKKWLAGVQAIVVIGMWIYGINISLLGIEPAIFSLTWTSFYLSFILAEVAWIMFIIYVVKNTDQPAINKNPSSQM</sequence>